<accession>A0A346XZC5</accession>
<dbReference type="Proteomes" id="UP000264006">
    <property type="component" value="Chromosome"/>
</dbReference>
<evidence type="ECO:0000313" key="2">
    <source>
        <dbReference type="Proteomes" id="UP000264006"/>
    </source>
</evidence>
<dbReference type="KEGG" id="euz:DVS28_a2893"/>
<dbReference type="AlphaFoldDB" id="A0A346XZC5"/>
<organism evidence="1 2">
    <name type="scientific">Euzebya pacifica</name>
    <dbReference type="NCBI Taxonomy" id="1608957"/>
    <lineage>
        <taxon>Bacteria</taxon>
        <taxon>Bacillati</taxon>
        <taxon>Actinomycetota</taxon>
        <taxon>Nitriliruptoria</taxon>
        <taxon>Euzebyales</taxon>
    </lineage>
</organism>
<gene>
    <name evidence="1" type="ORF">DVS28_a2893</name>
</gene>
<reference evidence="1 2" key="1">
    <citation type="submission" date="2018-09" db="EMBL/GenBank/DDBJ databases">
        <title>Complete genome sequence of Euzebya sp. DY32-46 isolated from seawater of Pacific Ocean.</title>
        <authorList>
            <person name="Xu L."/>
            <person name="Wu Y.-H."/>
            <person name="Xu X.-W."/>
        </authorList>
    </citation>
    <scope>NUCLEOTIDE SEQUENCE [LARGE SCALE GENOMIC DNA]</scope>
    <source>
        <strain evidence="1 2">DY32-46</strain>
    </source>
</reference>
<sequence length="134" mass="15398">MMFDEQELRRVLVNGKLERWTLRNDGTERQVSIECEDLEFVATTAEDLIDVVTVDGIAPGDITLDWSALIHRGHEGAEASVTIELRYWRPVTDTERQQLEASTEEALVEYDRQLRMRRAEEMRARADAIARGHG</sequence>
<name>A0A346XZC5_9ACTN</name>
<dbReference type="RefSeq" id="WP_114592042.1">
    <property type="nucleotide sequence ID" value="NZ_CP031165.1"/>
</dbReference>
<protein>
    <submittedName>
        <fullName evidence="1">Uncharacterized protein</fullName>
    </submittedName>
</protein>
<dbReference type="EMBL" id="CP031165">
    <property type="protein sequence ID" value="AXV07572.1"/>
    <property type="molecule type" value="Genomic_DNA"/>
</dbReference>
<evidence type="ECO:0000313" key="1">
    <source>
        <dbReference type="EMBL" id="AXV07572.1"/>
    </source>
</evidence>
<keyword evidence="2" id="KW-1185">Reference proteome</keyword>
<proteinExistence type="predicted"/>